<accession>A0ABW2BKG4</accession>
<comment type="caution">
    <text evidence="1">The sequence shown here is derived from an EMBL/GenBank/DDBJ whole genome shotgun (WGS) entry which is preliminary data.</text>
</comment>
<organism evidence="1 2">
    <name type="scientific">Methylobacterium komagatae</name>
    <dbReference type="NCBI Taxonomy" id="374425"/>
    <lineage>
        <taxon>Bacteria</taxon>
        <taxon>Pseudomonadati</taxon>
        <taxon>Pseudomonadota</taxon>
        <taxon>Alphaproteobacteria</taxon>
        <taxon>Hyphomicrobiales</taxon>
        <taxon>Methylobacteriaceae</taxon>
        <taxon>Methylobacterium</taxon>
    </lineage>
</organism>
<gene>
    <name evidence="1" type="ORF">ACFQE0_15685</name>
</gene>
<sequence>MYFEDDIAAMARSIVLAQEQLDQRLGVRASRSLDFDQRRRRAAEVASFADAAGATLDP</sequence>
<protein>
    <recommendedName>
        <fullName evidence="3">Acyl-CoA dehydrogenase</fullName>
    </recommendedName>
</protein>
<dbReference type="EMBL" id="JBHSWN010000001">
    <property type="protein sequence ID" value="MFC6790928.1"/>
    <property type="molecule type" value="Genomic_DNA"/>
</dbReference>
<proteinExistence type="predicted"/>
<keyword evidence="2" id="KW-1185">Reference proteome</keyword>
<evidence type="ECO:0000313" key="2">
    <source>
        <dbReference type="Proteomes" id="UP001596292"/>
    </source>
</evidence>
<reference evidence="2" key="1">
    <citation type="journal article" date="2019" name="Int. J. Syst. Evol. Microbiol.">
        <title>The Global Catalogue of Microorganisms (GCM) 10K type strain sequencing project: providing services to taxonomists for standard genome sequencing and annotation.</title>
        <authorList>
            <consortium name="The Broad Institute Genomics Platform"/>
            <consortium name="The Broad Institute Genome Sequencing Center for Infectious Disease"/>
            <person name="Wu L."/>
            <person name="Ma J."/>
        </authorList>
    </citation>
    <scope>NUCLEOTIDE SEQUENCE [LARGE SCALE GENOMIC DNA]</scope>
    <source>
        <strain evidence="2">CCUG 48316</strain>
    </source>
</reference>
<dbReference type="Proteomes" id="UP001596292">
    <property type="component" value="Unassembled WGS sequence"/>
</dbReference>
<evidence type="ECO:0000313" key="1">
    <source>
        <dbReference type="EMBL" id="MFC6790928.1"/>
    </source>
</evidence>
<name>A0ABW2BKG4_9HYPH</name>
<evidence type="ECO:0008006" key="3">
    <source>
        <dbReference type="Google" id="ProtNLM"/>
    </source>
</evidence>